<sequence>MDAPPAASNGLAAAASHAASSALSSSSSAAAAAAAAAAPASRLHLISDEQQFTPSLAESLQQWHLLDAGFAYNLCAVLGSQSTGKSTLLNRLFGTSFDVMDERVRGQTTKGIWLCRALSSPLLVMDVEGTDGRERGEDQDFERKSALFSMASAEVLIVNLWEHQVGLYQGANMGLLKTVFEVNLALFQSGKGRSSSTGRDKTLLFFVIRDHVGATPLSNLRETLLADLARIWDGLNKPEGQEASRITDFFDLSFTTLPHKLLQPDEFERQVAQLRERFVERDHADFVFKKEYHKRIPADGLPMYLETIWEQVMTNKDLDLPTQQELLAQFRCDEIASAAFAVFTTGAKVFKKPIEAGQVLETLGAEMGALRSEALAAFDKAASRYHAEVYRRKRSELLEKLNATLSPLFMGQLKNTHKLVLASFRSAVLERLRGDTYDFADVVSSERQRALARFEAAAQAVQLAETDWSVEEETQQLATAIDAIADQCRAEETKKMLALIERALKKAIAEPTEMALASPGTEMWDGVLEAFGKALAQAEATYLRKAKSFNATEEESVLALAALRRRAWRALRAKLDEQTADSFLAAKLRSVFEDRFRYDEAGTPRVWSPTDDIDGLYRAARDETLALVPLYARIEPTNASLLPSIPSTADDPSHAALVERGEEEEFDFDASLLLFGEARKADVAARLRKEADAYYVEAKRSTVSSIAQVPVWMYAVLAALGWNEAMAVLRSPLYFAFMLILLASAYVVYRLNLSGPLVQVSKAVGREVHRLADGALREHFQQPLPQPAMLRDDSAPAPSRAAAPEKAAVREQKAAPQPEEIELSER</sequence>
<dbReference type="InterPro" id="IPR046758">
    <property type="entry name" value="Sey1/RHD3-like_3HB"/>
</dbReference>
<organism evidence="12 13">
    <name type="scientific">Tilletiopsis washingtonensis</name>
    <dbReference type="NCBI Taxonomy" id="58919"/>
    <lineage>
        <taxon>Eukaryota</taxon>
        <taxon>Fungi</taxon>
        <taxon>Dikarya</taxon>
        <taxon>Basidiomycota</taxon>
        <taxon>Ustilaginomycotina</taxon>
        <taxon>Exobasidiomycetes</taxon>
        <taxon>Entylomatales</taxon>
        <taxon>Entylomatales incertae sedis</taxon>
        <taxon>Tilletiopsis</taxon>
    </lineage>
</organism>
<protein>
    <submittedName>
        <fullName evidence="12">Root hair defective 3 GTP-binding protein</fullName>
    </submittedName>
</protein>
<reference evidence="12 13" key="1">
    <citation type="journal article" date="2018" name="Mol. Biol. Evol.">
        <title>Broad Genomic Sampling Reveals a Smut Pathogenic Ancestry of the Fungal Clade Ustilaginomycotina.</title>
        <authorList>
            <person name="Kijpornyongpan T."/>
            <person name="Mondo S.J."/>
            <person name="Barry K."/>
            <person name="Sandor L."/>
            <person name="Lee J."/>
            <person name="Lipzen A."/>
            <person name="Pangilinan J."/>
            <person name="LaButti K."/>
            <person name="Hainaut M."/>
            <person name="Henrissat B."/>
            <person name="Grigoriev I.V."/>
            <person name="Spatafora J.W."/>
            <person name="Aime M.C."/>
        </authorList>
    </citation>
    <scope>NUCLEOTIDE SEQUENCE [LARGE SCALE GENOMIC DNA]</scope>
    <source>
        <strain evidence="12 13">MCA 4186</strain>
    </source>
</reference>
<feature type="binding site" evidence="8">
    <location>
        <begin position="79"/>
        <end position="86"/>
    </location>
    <ligand>
        <name>GTP</name>
        <dbReference type="ChEBI" id="CHEBI:37565"/>
    </ligand>
</feature>
<evidence type="ECO:0000256" key="4">
    <source>
        <dbReference type="ARBA" id="ARBA00022824"/>
    </source>
</evidence>
<dbReference type="InterPro" id="IPR030386">
    <property type="entry name" value="G_GB1_RHD3_dom"/>
</dbReference>
<dbReference type="PROSITE" id="PS51715">
    <property type="entry name" value="G_GB1_RHD3"/>
    <property type="match status" value="1"/>
</dbReference>
<gene>
    <name evidence="8" type="primary">SEY1</name>
    <name evidence="12" type="ORF">FA09DRAFT_330918</name>
</gene>
<evidence type="ECO:0000256" key="5">
    <source>
        <dbReference type="ARBA" id="ARBA00022989"/>
    </source>
</evidence>
<evidence type="ECO:0000256" key="3">
    <source>
        <dbReference type="ARBA" id="ARBA00022801"/>
    </source>
</evidence>
<feature type="compositionally biased region" description="Low complexity" evidence="9">
    <location>
        <begin position="795"/>
        <end position="806"/>
    </location>
</feature>
<keyword evidence="6 8" id="KW-0342">GTP-binding</keyword>
<dbReference type="PANTHER" id="PTHR45923">
    <property type="entry name" value="PROTEIN SEY1"/>
    <property type="match status" value="1"/>
</dbReference>
<evidence type="ECO:0000313" key="13">
    <source>
        <dbReference type="Proteomes" id="UP000245946"/>
    </source>
</evidence>
<evidence type="ECO:0000256" key="9">
    <source>
        <dbReference type="SAM" id="MobiDB-lite"/>
    </source>
</evidence>
<evidence type="ECO:0000313" key="12">
    <source>
        <dbReference type="EMBL" id="PWN96840.1"/>
    </source>
</evidence>
<evidence type="ECO:0000259" key="11">
    <source>
        <dbReference type="PROSITE" id="PS51715"/>
    </source>
</evidence>
<keyword evidence="7 8" id="KW-0472">Membrane</keyword>
<dbReference type="FunFam" id="3.40.50.300:FF:000727">
    <property type="entry name" value="Protein SEY1 homolog"/>
    <property type="match status" value="1"/>
</dbReference>
<name>A0A316Z507_9BASI</name>
<evidence type="ECO:0000256" key="1">
    <source>
        <dbReference type="ARBA" id="ARBA00022692"/>
    </source>
</evidence>
<dbReference type="AlphaFoldDB" id="A0A316Z507"/>
<comment type="subcellular location">
    <subcellularLocation>
        <location evidence="8">Endoplasmic reticulum membrane</location>
        <topology evidence="8">Multi-pass membrane protein</topology>
    </subcellularLocation>
    <text evidence="8">Enriched in the cortical ER. Concentrated in punctae along the ER tubules.</text>
</comment>
<dbReference type="PANTHER" id="PTHR45923:SF2">
    <property type="entry name" value="PROTEIN SEY1"/>
    <property type="match status" value="1"/>
</dbReference>
<dbReference type="STRING" id="58919.A0A316Z507"/>
<keyword evidence="13" id="KW-1185">Reference proteome</keyword>
<comment type="similarity">
    <text evidence="8">Belongs to the TRAFAC class dynamin-like GTPase superfamily. GB1/RHD3 GTPase family. RHD3 subfamily.</text>
</comment>
<evidence type="ECO:0000256" key="2">
    <source>
        <dbReference type="ARBA" id="ARBA00022741"/>
    </source>
</evidence>
<feature type="topological domain" description="Cytoplasmic" evidence="8">
    <location>
        <begin position="754"/>
        <end position="826"/>
    </location>
</feature>
<feature type="topological domain" description="Lumenal" evidence="8">
    <location>
        <begin position="730"/>
        <end position="732"/>
    </location>
</feature>
<dbReference type="InterPro" id="IPR027417">
    <property type="entry name" value="P-loop_NTPase"/>
</dbReference>
<dbReference type="Proteomes" id="UP000245946">
    <property type="component" value="Unassembled WGS sequence"/>
</dbReference>
<dbReference type="HAMAP" id="MF_03109">
    <property type="entry name" value="Sey1"/>
    <property type="match status" value="1"/>
</dbReference>
<dbReference type="Gene3D" id="3.40.50.300">
    <property type="entry name" value="P-loop containing nucleotide triphosphate hydrolases"/>
    <property type="match status" value="1"/>
</dbReference>
<evidence type="ECO:0000256" key="8">
    <source>
        <dbReference type="HAMAP-Rule" id="MF_03109"/>
    </source>
</evidence>
<dbReference type="GO" id="GO:0016320">
    <property type="term" value="P:endoplasmic reticulum membrane fusion"/>
    <property type="evidence" value="ECO:0007669"/>
    <property type="project" value="TreeGrafter"/>
</dbReference>
<feature type="domain" description="GB1/RHD3-type G" evidence="11">
    <location>
        <begin position="69"/>
        <end position="292"/>
    </location>
</feature>
<feature type="region of interest" description="Disordered" evidence="9">
    <location>
        <begin position="783"/>
        <end position="826"/>
    </location>
</feature>
<feature type="topological domain" description="Cytoplasmic" evidence="8">
    <location>
        <begin position="1"/>
        <end position="708"/>
    </location>
</feature>
<evidence type="ECO:0000256" key="6">
    <source>
        <dbReference type="ARBA" id="ARBA00023134"/>
    </source>
</evidence>
<proteinExistence type="inferred from homology"/>
<keyword evidence="2 8" id="KW-0547">Nucleotide-binding</keyword>
<dbReference type="SUPFAM" id="SSF52540">
    <property type="entry name" value="P-loop containing nucleoside triphosphate hydrolases"/>
    <property type="match status" value="1"/>
</dbReference>
<dbReference type="InterPro" id="IPR008803">
    <property type="entry name" value="RHD3/Sey1"/>
</dbReference>
<dbReference type="CDD" id="cd01851">
    <property type="entry name" value="GBP"/>
    <property type="match status" value="1"/>
</dbReference>
<feature type="transmembrane region" description="Helical" evidence="10">
    <location>
        <begin position="733"/>
        <end position="752"/>
    </location>
</feature>
<evidence type="ECO:0000256" key="10">
    <source>
        <dbReference type="SAM" id="Phobius"/>
    </source>
</evidence>
<evidence type="ECO:0000256" key="7">
    <source>
        <dbReference type="ARBA" id="ARBA00023136"/>
    </source>
</evidence>
<keyword evidence="5 8" id="KW-1133">Transmembrane helix</keyword>
<accession>A0A316Z507</accession>
<dbReference type="OrthoDB" id="1597724at2759"/>
<keyword evidence="4 8" id="KW-0256">Endoplasmic reticulum</keyword>
<dbReference type="Pfam" id="PF05879">
    <property type="entry name" value="RHD3_GTPase"/>
    <property type="match status" value="1"/>
</dbReference>
<dbReference type="GO" id="GO:0003924">
    <property type="term" value="F:GTPase activity"/>
    <property type="evidence" value="ECO:0007669"/>
    <property type="project" value="UniProtKB-UniRule"/>
</dbReference>
<dbReference type="EMBL" id="KZ819297">
    <property type="protein sequence ID" value="PWN96840.1"/>
    <property type="molecule type" value="Genomic_DNA"/>
</dbReference>
<dbReference type="GO" id="GO:0005789">
    <property type="term" value="C:endoplasmic reticulum membrane"/>
    <property type="evidence" value="ECO:0007669"/>
    <property type="project" value="UniProtKB-SubCell"/>
</dbReference>
<dbReference type="GO" id="GO:0005525">
    <property type="term" value="F:GTP binding"/>
    <property type="evidence" value="ECO:0007669"/>
    <property type="project" value="UniProtKB-UniRule"/>
</dbReference>
<keyword evidence="1 8" id="KW-0812">Transmembrane</keyword>
<keyword evidence="3 8" id="KW-0378">Hydrolase</keyword>
<dbReference type="Pfam" id="PF20428">
    <property type="entry name" value="Sey1_3HB"/>
    <property type="match status" value="1"/>
</dbReference>